<evidence type="ECO:0000256" key="1">
    <source>
        <dbReference type="SAM" id="MobiDB-lite"/>
    </source>
</evidence>
<keyword evidence="3" id="KW-1185">Reference proteome</keyword>
<protein>
    <submittedName>
        <fullName evidence="2">Uncharacterized protein</fullName>
    </submittedName>
</protein>
<dbReference type="EMBL" id="KN123534">
    <property type="protein sequence ID" value="KFO24677.1"/>
    <property type="molecule type" value="Genomic_DNA"/>
</dbReference>
<feature type="region of interest" description="Disordered" evidence="1">
    <location>
        <begin position="36"/>
        <end position="91"/>
    </location>
</feature>
<evidence type="ECO:0000313" key="2">
    <source>
        <dbReference type="EMBL" id="KFO24677.1"/>
    </source>
</evidence>
<gene>
    <name evidence="2" type="ORF">H920_13982</name>
</gene>
<accession>A0A091D114</accession>
<sequence>MPSFKPAEPVEALGDASNEFAILRGRILVQGETVNAFPGIDCPESEKIEFSSEDDEKRKMEGIGKKDPKPLEPQRSDSSIYSSAVPDYRSK</sequence>
<reference evidence="2 3" key="1">
    <citation type="submission" date="2013-11" db="EMBL/GenBank/DDBJ databases">
        <title>The Damaraland mole rat (Fukomys damarensis) genome and evolution of African mole rats.</title>
        <authorList>
            <person name="Gladyshev V.N."/>
            <person name="Fang X."/>
        </authorList>
    </citation>
    <scope>NUCLEOTIDE SEQUENCE [LARGE SCALE GENOMIC DNA]</scope>
    <source>
        <tissue evidence="2">Liver</tissue>
    </source>
</reference>
<feature type="compositionally biased region" description="Basic and acidic residues" evidence="1">
    <location>
        <begin position="44"/>
        <end position="75"/>
    </location>
</feature>
<dbReference type="Proteomes" id="UP000028990">
    <property type="component" value="Unassembled WGS sequence"/>
</dbReference>
<dbReference type="AlphaFoldDB" id="A0A091D114"/>
<organism evidence="2 3">
    <name type="scientific">Fukomys damarensis</name>
    <name type="common">Damaraland mole rat</name>
    <name type="synonym">Cryptomys damarensis</name>
    <dbReference type="NCBI Taxonomy" id="885580"/>
    <lineage>
        <taxon>Eukaryota</taxon>
        <taxon>Metazoa</taxon>
        <taxon>Chordata</taxon>
        <taxon>Craniata</taxon>
        <taxon>Vertebrata</taxon>
        <taxon>Euteleostomi</taxon>
        <taxon>Mammalia</taxon>
        <taxon>Eutheria</taxon>
        <taxon>Euarchontoglires</taxon>
        <taxon>Glires</taxon>
        <taxon>Rodentia</taxon>
        <taxon>Hystricomorpha</taxon>
        <taxon>Bathyergidae</taxon>
        <taxon>Fukomys</taxon>
    </lineage>
</organism>
<evidence type="ECO:0000313" key="3">
    <source>
        <dbReference type="Proteomes" id="UP000028990"/>
    </source>
</evidence>
<name>A0A091D114_FUKDA</name>
<proteinExistence type="predicted"/>